<dbReference type="EMBL" id="JACAZH010000029">
    <property type="protein sequence ID" value="KAF7340694.1"/>
    <property type="molecule type" value="Genomic_DNA"/>
</dbReference>
<sequence length="171" mass="19551">MTVHSFQPPRLTVKLSLGHKHRGWYLIFAYPYRTLDSREIARLDTSGPLKTRGVWSTRPRFWFDPHACSGWEADGETLLDLLLSPAILEPLFAVVDHEAGYSKVEVLVPEHKLAHFCEGCERWEAAGDAALRWFMVRSSPLPSYLCPACHSHDWFGARLQRSLKRTLSICC</sequence>
<comment type="caution">
    <text evidence="1">The sequence shown here is derived from an EMBL/GenBank/DDBJ whole genome shotgun (WGS) entry which is preliminary data.</text>
</comment>
<evidence type="ECO:0000313" key="2">
    <source>
        <dbReference type="Proteomes" id="UP000623467"/>
    </source>
</evidence>
<evidence type="ECO:0000313" key="1">
    <source>
        <dbReference type="EMBL" id="KAF7340694.1"/>
    </source>
</evidence>
<proteinExistence type="predicted"/>
<organism evidence="1 2">
    <name type="scientific">Mycena sanguinolenta</name>
    <dbReference type="NCBI Taxonomy" id="230812"/>
    <lineage>
        <taxon>Eukaryota</taxon>
        <taxon>Fungi</taxon>
        <taxon>Dikarya</taxon>
        <taxon>Basidiomycota</taxon>
        <taxon>Agaricomycotina</taxon>
        <taxon>Agaricomycetes</taxon>
        <taxon>Agaricomycetidae</taxon>
        <taxon>Agaricales</taxon>
        <taxon>Marasmiineae</taxon>
        <taxon>Mycenaceae</taxon>
        <taxon>Mycena</taxon>
    </lineage>
</organism>
<name>A0A8H6XHC1_9AGAR</name>
<dbReference type="Proteomes" id="UP000623467">
    <property type="component" value="Unassembled WGS sequence"/>
</dbReference>
<dbReference type="OrthoDB" id="2872394at2759"/>
<reference evidence="1" key="1">
    <citation type="submission" date="2020-05" db="EMBL/GenBank/DDBJ databases">
        <title>Mycena genomes resolve the evolution of fungal bioluminescence.</title>
        <authorList>
            <person name="Tsai I.J."/>
        </authorList>
    </citation>
    <scope>NUCLEOTIDE SEQUENCE</scope>
    <source>
        <strain evidence="1">160909Yilan</strain>
    </source>
</reference>
<gene>
    <name evidence="1" type="ORF">MSAN_02097600</name>
</gene>
<protein>
    <submittedName>
        <fullName evidence="1">Uncharacterized protein</fullName>
    </submittedName>
</protein>
<dbReference type="AlphaFoldDB" id="A0A8H6XHC1"/>
<keyword evidence="2" id="KW-1185">Reference proteome</keyword>
<accession>A0A8H6XHC1</accession>